<dbReference type="OMA" id="IFGAKRW"/>
<dbReference type="SUPFAM" id="SSF51197">
    <property type="entry name" value="Clavaminate synthase-like"/>
    <property type="match status" value="1"/>
</dbReference>
<dbReference type="AlphaFoldDB" id="K0TLD3"/>
<evidence type="ECO:0000256" key="1">
    <source>
        <dbReference type="SAM" id="MobiDB-lite"/>
    </source>
</evidence>
<feature type="domain" description="JmjC" evidence="2">
    <location>
        <begin position="209"/>
        <end position="369"/>
    </location>
</feature>
<protein>
    <recommendedName>
        <fullName evidence="2">JmjC domain-containing protein</fullName>
    </recommendedName>
</protein>
<evidence type="ECO:0000313" key="3">
    <source>
        <dbReference type="EMBL" id="EJK75191.1"/>
    </source>
</evidence>
<sequence>MVRNKKRKSEHQCTSAKTKESGGRFLLLRHFRGPTMRSLLLLAVSPSVALFDTFWMEEPQEQLYSLNGAPIPDYGGDPSWLEWEDGPNSAEEFDHGNPPELCDIRRATVEEWEAEKLWEGIHPIIVMNVTDGWAANTKWKKQEMLHHYPDAEATMGATRIVGDYGPDAAGKHLTLTTLKEFITEHMYHHDRYFFDRFLEDPDKAAGAGWAPSKKAKVRKIPAREVWRDHLAISIGADLQGLTLHHHREAWNIVIFGAKRWILWDNARWKNNSTRQAAFARDPDGHQYRGHEWIQELLPSKMRQYEIINYGYDCIQRAGEMMFVPERWMHMVVNIGDTVSVISEIGLGIGEGKKPEDFLYDPLESSSSDDEEEWSSDDEDEYGNVWDSEDEEYVHPFDLPIDDPRRSRGINSHSTAS</sequence>
<feature type="compositionally biased region" description="Acidic residues" evidence="1">
    <location>
        <begin position="366"/>
        <end position="391"/>
    </location>
</feature>
<comment type="caution">
    <text evidence="3">The sequence shown here is derived from an EMBL/GenBank/DDBJ whole genome shotgun (WGS) entry which is preliminary data.</text>
</comment>
<dbReference type="Proteomes" id="UP000266841">
    <property type="component" value="Unassembled WGS sequence"/>
</dbReference>
<dbReference type="eggNOG" id="KOG2130">
    <property type="taxonomic scope" value="Eukaryota"/>
</dbReference>
<dbReference type="PROSITE" id="PS51184">
    <property type="entry name" value="JMJC"/>
    <property type="match status" value="1"/>
</dbReference>
<dbReference type="EMBL" id="AGNL01003083">
    <property type="protein sequence ID" value="EJK75191.1"/>
    <property type="molecule type" value="Genomic_DNA"/>
</dbReference>
<dbReference type="PANTHER" id="PTHR12480:SF35">
    <property type="entry name" value="TRANSCRIPTION FACTOR JUMONJI, JMJC DOMAIN-CONTAINING PROTEIN"/>
    <property type="match status" value="1"/>
</dbReference>
<feature type="region of interest" description="Disordered" evidence="1">
    <location>
        <begin position="355"/>
        <end position="416"/>
    </location>
</feature>
<organism evidence="3 4">
    <name type="scientific">Thalassiosira oceanica</name>
    <name type="common">Marine diatom</name>
    <dbReference type="NCBI Taxonomy" id="159749"/>
    <lineage>
        <taxon>Eukaryota</taxon>
        <taxon>Sar</taxon>
        <taxon>Stramenopiles</taxon>
        <taxon>Ochrophyta</taxon>
        <taxon>Bacillariophyta</taxon>
        <taxon>Coscinodiscophyceae</taxon>
        <taxon>Thalassiosirophycidae</taxon>
        <taxon>Thalassiosirales</taxon>
        <taxon>Thalassiosiraceae</taxon>
        <taxon>Thalassiosira</taxon>
    </lineage>
</organism>
<dbReference type="InterPro" id="IPR003347">
    <property type="entry name" value="JmjC_dom"/>
</dbReference>
<evidence type="ECO:0000313" key="4">
    <source>
        <dbReference type="Proteomes" id="UP000266841"/>
    </source>
</evidence>
<accession>K0TLD3</accession>
<dbReference type="Pfam" id="PF02373">
    <property type="entry name" value="JmjC"/>
    <property type="match status" value="1"/>
</dbReference>
<evidence type="ECO:0000259" key="2">
    <source>
        <dbReference type="PROSITE" id="PS51184"/>
    </source>
</evidence>
<dbReference type="PANTHER" id="PTHR12480">
    <property type="entry name" value="ARGININE DEMETHYLASE AND LYSYL-HYDROXYLASE JMJD"/>
    <property type="match status" value="1"/>
</dbReference>
<dbReference type="Gene3D" id="2.60.120.650">
    <property type="entry name" value="Cupin"/>
    <property type="match status" value="1"/>
</dbReference>
<proteinExistence type="predicted"/>
<dbReference type="GO" id="GO:0005737">
    <property type="term" value="C:cytoplasm"/>
    <property type="evidence" value="ECO:0007669"/>
    <property type="project" value="TreeGrafter"/>
</dbReference>
<gene>
    <name evidence="3" type="ORF">THAOC_03096</name>
</gene>
<dbReference type="InterPro" id="IPR050910">
    <property type="entry name" value="JMJD6_ArgDemeth/LysHydrox"/>
</dbReference>
<name>K0TLD3_THAOC</name>
<reference evidence="3 4" key="1">
    <citation type="journal article" date="2012" name="Genome Biol.">
        <title>Genome and low-iron response of an oceanic diatom adapted to chronic iron limitation.</title>
        <authorList>
            <person name="Lommer M."/>
            <person name="Specht M."/>
            <person name="Roy A.S."/>
            <person name="Kraemer L."/>
            <person name="Andreson R."/>
            <person name="Gutowska M.A."/>
            <person name="Wolf J."/>
            <person name="Bergner S.V."/>
            <person name="Schilhabel M.B."/>
            <person name="Klostermeier U.C."/>
            <person name="Beiko R.G."/>
            <person name="Rosenstiel P."/>
            <person name="Hippler M."/>
            <person name="Laroche J."/>
        </authorList>
    </citation>
    <scope>NUCLEOTIDE SEQUENCE [LARGE SCALE GENOMIC DNA]</scope>
    <source>
        <strain evidence="3 4">CCMP1005</strain>
    </source>
</reference>
<dbReference type="OrthoDB" id="424465at2759"/>
<keyword evidence="4" id="KW-1185">Reference proteome</keyword>